<feature type="transmembrane region" description="Helical" evidence="1">
    <location>
        <begin position="132"/>
        <end position="152"/>
    </location>
</feature>
<dbReference type="InterPro" id="IPR000326">
    <property type="entry name" value="PAP2/HPO"/>
</dbReference>
<protein>
    <submittedName>
        <fullName evidence="3">Phosphatidic acid phosphatase</fullName>
    </submittedName>
</protein>
<evidence type="ECO:0000259" key="2">
    <source>
        <dbReference type="SMART" id="SM00014"/>
    </source>
</evidence>
<dbReference type="Proteomes" id="UP000050865">
    <property type="component" value="Unassembled WGS sequence"/>
</dbReference>
<feature type="transmembrane region" description="Helical" evidence="1">
    <location>
        <begin position="159"/>
        <end position="179"/>
    </location>
</feature>
<feature type="transmembrane region" description="Helical" evidence="1">
    <location>
        <begin position="61"/>
        <end position="84"/>
    </location>
</feature>
<dbReference type="CDD" id="cd03392">
    <property type="entry name" value="PAP2_like_2"/>
    <property type="match status" value="1"/>
</dbReference>
<sequence length="228" mass="24973">MNPLNSKVKTFVASGLFLLLLFAGLAWGVADHAPWVRGFDRAVSGFFASAESPLNTGIFKLVGTLGSPATVIGLTAVLCLFLWIKRDLITALWAFGIQLFGSAIAEIIKQLVARARPLHQLVPDTGYSFPSGHTFCTVLFVFTLLMLGLPLLHDQETKLVAVLAGMIWIGLVAASRVYLRDHFATDVVASVLLATGYWLIITPFAAAVQDALRRWIPERIQTLWTHKN</sequence>
<comment type="caution">
    <text evidence="3">The sequence shown here is derived from an EMBL/GenBank/DDBJ whole genome shotgun (WGS) entry which is preliminary data.</text>
</comment>
<keyword evidence="1" id="KW-0472">Membrane</keyword>
<dbReference type="AlphaFoldDB" id="A0A0R2F7M1"/>
<feature type="domain" description="Phosphatidic acid phosphatase type 2/haloperoxidase" evidence="2">
    <location>
        <begin position="90"/>
        <end position="202"/>
    </location>
</feature>
<proteinExistence type="predicted"/>
<dbReference type="PANTHER" id="PTHR14969:SF13">
    <property type="entry name" value="AT30094P"/>
    <property type="match status" value="1"/>
</dbReference>
<dbReference type="InterPro" id="IPR036938">
    <property type="entry name" value="PAP2/HPO_sf"/>
</dbReference>
<feature type="transmembrane region" description="Helical" evidence="1">
    <location>
        <begin position="91"/>
        <end position="112"/>
    </location>
</feature>
<dbReference type="EMBL" id="AYZJ01000054">
    <property type="protein sequence ID" value="KRN21322.1"/>
    <property type="molecule type" value="Genomic_DNA"/>
</dbReference>
<accession>A0A0R2F7M1</accession>
<keyword evidence="4" id="KW-1185">Reference proteome</keyword>
<feature type="transmembrane region" description="Helical" evidence="1">
    <location>
        <begin position="191"/>
        <end position="212"/>
    </location>
</feature>
<dbReference type="STRING" id="1423730.FC75_GL002335"/>
<keyword evidence="1" id="KW-1133">Transmembrane helix</keyword>
<keyword evidence="1" id="KW-0812">Transmembrane</keyword>
<name>A0A0R2F7M1_9LACO</name>
<evidence type="ECO:0000256" key="1">
    <source>
        <dbReference type="SAM" id="Phobius"/>
    </source>
</evidence>
<evidence type="ECO:0000313" key="3">
    <source>
        <dbReference type="EMBL" id="KRN21322.1"/>
    </source>
</evidence>
<dbReference type="Gene3D" id="1.20.144.10">
    <property type="entry name" value="Phosphatidic acid phosphatase type 2/haloperoxidase"/>
    <property type="match status" value="2"/>
</dbReference>
<dbReference type="PANTHER" id="PTHR14969">
    <property type="entry name" value="SPHINGOSINE-1-PHOSPHATE PHOSPHOHYDROLASE"/>
    <property type="match status" value="1"/>
</dbReference>
<dbReference type="Pfam" id="PF01569">
    <property type="entry name" value="PAP2"/>
    <property type="match status" value="1"/>
</dbReference>
<dbReference type="SMART" id="SM00014">
    <property type="entry name" value="acidPPc"/>
    <property type="match status" value="1"/>
</dbReference>
<dbReference type="RefSeq" id="WP_420843318.1">
    <property type="nucleotide sequence ID" value="NZ_AYZJ01000054.1"/>
</dbReference>
<reference evidence="3 4" key="1">
    <citation type="journal article" date="2015" name="Genome Announc.">
        <title>Expanding the biotechnology potential of lactobacilli through comparative genomics of 213 strains and associated genera.</title>
        <authorList>
            <person name="Sun Z."/>
            <person name="Harris H.M."/>
            <person name="McCann A."/>
            <person name="Guo C."/>
            <person name="Argimon S."/>
            <person name="Zhang W."/>
            <person name="Yang X."/>
            <person name="Jeffery I.B."/>
            <person name="Cooney J.C."/>
            <person name="Kagawa T.F."/>
            <person name="Liu W."/>
            <person name="Song Y."/>
            <person name="Salvetti E."/>
            <person name="Wrobel A."/>
            <person name="Rasinkangas P."/>
            <person name="Parkhill J."/>
            <person name="Rea M.C."/>
            <person name="O'Sullivan O."/>
            <person name="Ritari J."/>
            <person name="Douillard F.P."/>
            <person name="Paul Ross R."/>
            <person name="Yang R."/>
            <person name="Briner A.E."/>
            <person name="Felis G.E."/>
            <person name="de Vos W.M."/>
            <person name="Barrangou R."/>
            <person name="Klaenhammer T.R."/>
            <person name="Caufield P.W."/>
            <person name="Cui Y."/>
            <person name="Zhang H."/>
            <person name="O'Toole P.W."/>
        </authorList>
    </citation>
    <scope>NUCLEOTIDE SEQUENCE [LARGE SCALE GENOMIC DNA]</scope>
    <source>
        <strain evidence="3 4">DSM 22697</strain>
    </source>
</reference>
<dbReference type="SUPFAM" id="SSF48317">
    <property type="entry name" value="Acid phosphatase/Vanadium-dependent haloperoxidase"/>
    <property type="match status" value="1"/>
</dbReference>
<evidence type="ECO:0000313" key="4">
    <source>
        <dbReference type="Proteomes" id="UP000050865"/>
    </source>
</evidence>
<dbReference type="PATRIC" id="fig|1423730.4.peg.2423"/>
<organism evidence="3 4">
    <name type="scientific">Lacticaseibacillus camelliae DSM 22697 = JCM 13995</name>
    <dbReference type="NCBI Taxonomy" id="1423730"/>
    <lineage>
        <taxon>Bacteria</taxon>
        <taxon>Bacillati</taxon>
        <taxon>Bacillota</taxon>
        <taxon>Bacilli</taxon>
        <taxon>Lactobacillales</taxon>
        <taxon>Lactobacillaceae</taxon>
        <taxon>Lacticaseibacillus</taxon>
    </lineage>
</organism>
<gene>
    <name evidence="3" type="ORF">FC75_GL002335</name>
</gene>